<organism evidence="2 3">
    <name type="scientific">Diploptera punctata</name>
    <name type="common">Pacific beetle cockroach</name>
    <dbReference type="NCBI Taxonomy" id="6984"/>
    <lineage>
        <taxon>Eukaryota</taxon>
        <taxon>Metazoa</taxon>
        <taxon>Ecdysozoa</taxon>
        <taxon>Arthropoda</taxon>
        <taxon>Hexapoda</taxon>
        <taxon>Insecta</taxon>
        <taxon>Pterygota</taxon>
        <taxon>Neoptera</taxon>
        <taxon>Polyneoptera</taxon>
        <taxon>Dictyoptera</taxon>
        <taxon>Blattodea</taxon>
        <taxon>Blaberoidea</taxon>
        <taxon>Blaberidae</taxon>
        <taxon>Diplopterinae</taxon>
        <taxon>Diploptera</taxon>
    </lineage>
</organism>
<feature type="transmembrane region" description="Helical" evidence="1">
    <location>
        <begin position="37"/>
        <end position="55"/>
    </location>
</feature>
<keyword evidence="1" id="KW-1133">Transmembrane helix</keyword>
<comment type="caution">
    <text evidence="2">The sequence shown here is derived from an EMBL/GenBank/DDBJ whole genome shotgun (WGS) entry which is preliminary data.</text>
</comment>
<reference evidence="2" key="2">
    <citation type="submission" date="2023-05" db="EMBL/GenBank/DDBJ databases">
        <authorList>
            <person name="Fouks B."/>
        </authorList>
    </citation>
    <scope>NUCLEOTIDE SEQUENCE</scope>
    <source>
        <strain evidence="2">Stay&amp;Tobe</strain>
        <tissue evidence="2">Testes</tissue>
    </source>
</reference>
<evidence type="ECO:0000256" key="1">
    <source>
        <dbReference type="SAM" id="Phobius"/>
    </source>
</evidence>
<name>A0AAD8AFL7_DIPPU</name>
<feature type="transmembrane region" description="Helical" evidence="1">
    <location>
        <begin position="12"/>
        <end position="31"/>
    </location>
</feature>
<dbReference type="Proteomes" id="UP001233999">
    <property type="component" value="Unassembled WGS sequence"/>
</dbReference>
<proteinExistence type="predicted"/>
<dbReference type="EMBL" id="JASPKZ010001241">
    <property type="protein sequence ID" value="KAJ9598161.1"/>
    <property type="molecule type" value="Genomic_DNA"/>
</dbReference>
<keyword evidence="3" id="KW-1185">Reference proteome</keyword>
<keyword evidence="1" id="KW-0812">Transmembrane</keyword>
<sequence>IKHRTTKQFTLYRISQPMPVILVWLVIGRYSPCSSHLILMSFFLNIELSFVFHVVPITQNRQFFSYDVVAANERLIGKDALQYNPRGLTNVFFTPYTLFFFTMKLRISVSVLRVGLYEGL</sequence>
<protein>
    <submittedName>
        <fullName evidence="2">Uncharacterized protein</fullName>
    </submittedName>
</protein>
<evidence type="ECO:0000313" key="3">
    <source>
        <dbReference type="Proteomes" id="UP001233999"/>
    </source>
</evidence>
<feature type="non-terminal residue" evidence="2">
    <location>
        <position position="1"/>
    </location>
</feature>
<dbReference type="AlphaFoldDB" id="A0AAD8AFL7"/>
<accession>A0AAD8AFL7</accession>
<evidence type="ECO:0000313" key="2">
    <source>
        <dbReference type="EMBL" id="KAJ9598161.1"/>
    </source>
</evidence>
<feature type="non-terminal residue" evidence="2">
    <location>
        <position position="120"/>
    </location>
</feature>
<gene>
    <name evidence="2" type="ORF">L9F63_011147</name>
</gene>
<reference evidence="2" key="1">
    <citation type="journal article" date="2023" name="IScience">
        <title>Live-bearing cockroach genome reveals convergent evolutionary mechanisms linked to viviparity in insects and beyond.</title>
        <authorList>
            <person name="Fouks B."/>
            <person name="Harrison M.C."/>
            <person name="Mikhailova A.A."/>
            <person name="Marchal E."/>
            <person name="English S."/>
            <person name="Carruthers M."/>
            <person name="Jennings E.C."/>
            <person name="Chiamaka E.L."/>
            <person name="Frigard R.A."/>
            <person name="Pippel M."/>
            <person name="Attardo G.M."/>
            <person name="Benoit J.B."/>
            <person name="Bornberg-Bauer E."/>
            <person name="Tobe S.S."/>
        </authorList>
    </citation>
    <scope>NUCLEOTIDE SEQUENCE</scope>
    <source>
        <strain evidence="2">Stay&amp;Tobe</strain>
    </source>
</reference>
<keyword evidence="1" id="KW-0472">Membrane</keyword>